<accession>A0A3L6DNK8</accession>
<dbReference type="Proteomes" id="UP000251960">
    <property type="component" value="Chromosome 8"/>
</dbReference>
<evidence type="ECO:0000313" key="1">
    <source>
        <dbReference type="EMBL" id="PWZ10260.1"/>
    </source>
</evidence>
<organism evidence="1">
    <name type="scientific">Zea mays</name>
    <name type="common">Maize</name>
    <dbReference type="NCBI Taxonomy" id="4577"/>
    <lineage>
        <taxon>Eukaryota</taxon>
        <taxon>Viridiplantae</taxon>
        <taxon>Streptophyta</taxon>
        <taxon>Embryophyta</taxon>
        <taxon>Tracheophyta</taxon>
        <taxon>Spermatophyta</taxon>
        <taxon>Magnoliopsida</taxon>
        <taxon>Liliopsida</taxon>
        <taxon>Poales</taxon>
        <taxon>Poaceae</taxon>
        <taxon>PACMAD clade</taxon>
        <taxon>Panicoideae</taxon>
        <taxon>Andropogonodae</taxon>
        <taxon>Andropogoneae</taxon>
        <taxon>Tripsacinae</taxon>
        <taxon>Zea</taxon>
    </lineage>
</organism>
<dbReference type="EMBL" id="NCVQ01000009">
    <property type="protein sequence ID" value="PWZ10260.1"/>
    <property type="molecule type" value="Genomic_DNA"/>
</dbReference>
<protein>
    <submittedName>
        <fullName evidence="1">Uncharacterized protein</fullName>
    </submittedName>
</protein>
<name>A0A3L6DNK8_MAIZE</name>
<sequence>MDGHITSTLVLKPNTPKTY</sequence>
<gene>
    <name evidence="1" type="ORF">Zm00014a_014086</name>
</gene>
<dbReference type="AlphaFoldDB" id="A0A3L6DNK8"/>
<comment type="caution">
    <text evidence="1">The sequence shown here is derived from an EMBL/GenBank/DDBJ whole genome shotgun (WGS) entry which is preliminary data.</text>
</comment>
<reference evidence="1" key="1">
    <citation type="journal article" date="2018" name="Nat. Genet.">
        <title>Extensive intraspecific gene order and gene structural variations between Mo17 and other maize genomes.</title>
        <authorList>
            <person name="Sun S."/>
            <person name="Zhou Y."/>
            <person name="Chen J."/>
            <person name="Shi J."/>
            <person name="Zhao H."/>
            <person name="Zhao H."/>
            <person name="Song W."/>
            <person name="Zhang M."/>
            <person name="Cui Y."/>
            <person name="Dong X."/>
            <person name="Liu H."/>
            <person name="Ma X."/>
            <person name="Jiao Y."/>
            <person name="Wang B."/>
            <person name="Wei X."/>
            <person name="Stein J.C."/>
            <person name="Glaubitz J.C."/>
            <person name="Lu F."/>
            <person name="Yu G."/>
            <person name="Liang C."/>
            <person name="Fengler K."/>
            <person name="Li B."/>
            <person name="Rafalski A."/>
            <person name="Schnable P.S."/>
            <person name="Ware D.H."/>
            <person name="Buckler E.S."/>
            <person name="Lai J."/>
        </authorList>
    </citation>
    <scope>NUCLEOTIDE SEQUENCE [LARGE SCALE GENOMIC DNA]</scope>
    <source>
        <tissue evidence="1">Seedling</tissue>
    </source>
</reference>
<proteinExistence type="predicted"/>